<dbReference type="EMBL" id="JAVEPI010000004">
    <property type="protein sequence ID" value="KAK1442149.1"/>
    <property type="molecule type" value="Genomic_DNA"/>
</dbReference>
<dbReference type="Proteomes" id="UP001230268">
    <property type="component" value="Unassembled WGS sequence"/>
</dbReference>
<reference evidence="2" key="1">
    <citation type="submission" date="2023-08" db="EMBL/GenBank/DDBJ databases">
        <title>Draft sequence of the Babesia gibsoni genome.</title>
        <authorList>
            <person name="Yamagishi J.Y."/>
            <person name="Xuan X.X."/>
        </authorList>
    </citation>
    <scope>NUCLEOTIDE SEQUENCE</scope>
    <source>
        <strain evidence="2">Azabu</strain>
    </source>
</reference>
<organism evidence="2 3">
    <name type="scientific">Babesia gibsoni</name>
    <dbReference type="NCBI Taxonomy" id="33632"/>
    <lineage>
        <taxon>Eukaryota</taxon>
        <taxon>Sar</taxon>
        <taxon>Alveolata</taxon>
        <taxon>Apicomplexa</taxon>
        <taxon>Aconoidasida</taxon>
        <taxon>Piroplasmida</taxon>
        <taxon>Babesiidae</taxon>
        <taxon>Babesia</taxon>
    </lineage>
</organism>
<proteinExistence type="predicted"/>
<keyword evidence="3" id="KW-1185">Reference proteome</keyword>
<dbReference type="AlphaFoldDB" id="A0AAD8LJT5"/>
<gene>
    <name evidence="2" type="ORF">BgAZ_401790</name>
</gene>
<evidence type="ECO:0000313" key="3">
    <source>
        <dbReference type="Proteomes" id="UP001230268"/>
    </source>
</evidence>
<evidence type="ECO:0000313" key="2">
    <source>
        <dbReference type="EMBL" id="KAK1442149.1"/>
    </source>
</evidence>
<feature type="compositionally biased region" description="Acidic residues" evidence="1">
    <location>
        <begin position="1"/>
        <end position="15"/>
    </location>
</feature>
<accession>A0AAD8LJT5</accession>
<comment type="caution">
    <text evidence="2">The sequence shown here is derived from an EMBL/GenBank/DDBJ whole genome shotgun (WGS) entry which is preliminary data.</text>
</comment>
<sequence length="165" mass="18374">MKDNEDSSSNDEAPAEEASSAPDKNARKELASLLLEVVERLTKISVICESRAAVESSTLKSLMKHIHKFEKNIRKLQALSQTPPGDGDHVFKGAVRAVDNYMNPYDWAYSSILKKYEETGNKLDHALDSVDLLQRELIERLQVNKLLESANKTAEIDAMAVDETG</sequence>
<feature type="region of interest" description="Disordered" evidence="1">
    <location>
        <begin position="1"/>
        <end position="25"/>
    </location>
</feature>
<evidence type="ECO:0000256" key="1">
    <source>
        <dbReference type="SAM" id="MobiDB-lite"/>
    </source>
</evidence>
<protein>
    <recommendedName>
        <fullName evidence="4">Mediator of RNA polymerase II transcription subunit 10</fullName>
    </recommendedName>
</protein>
<name>A0AAD8LJT5_BABGI</name>
<evidence type="ECO:0008006" key="4">
    <source>
        <dbReference type="Google" id="ProtNLM"/>
    </source>
</evidence>